<accession>A0AAD0VE04</accession>
<feature type="region of interest" description="Disordered" evidence="1">
    <location>
        <begin position="72"/>
        <end position="96"/>
    </location>
</feature>
<dbReference type="GeneID" id="97758004"/>
<protein>
    <submittedName>
        <fullName evidence="2">DUF2277 domain-containing protein</fullName>
    </submittedName>
</protein>
<dbReference type="EMBL" id="CP030930">
    <property type="protein sequence ID" value="AXI71374.1"/>
    <property type="molecule type" value="Genomic_DNA"/>
</dbReference>
<evidence type="ECO:0000313" key="4">
    <source>
        <dbReference type="Proteomes" id="UP000253779"/>
    </source>
</evidence>
<evidence type="ECO:0000313" key="3">
    <source>
        <dbReference type="EMBL" id="UTR81722.1"/>
    </source>
</evidence>
<dbReference type="Pfam" id="PF10041">
    <property type="entry name" value="DUF2277"/>
    <property type="match status" value="1"/>
</dbReference>
<evidence type="ECO:0000313" key="5">
    <source>
        <dbReference type="Proteomes" id="UP001058236"/>
    </source>
</evidence>
<gene>
    <name evidence="2" type="ORF">DTW94_08695</name>
    <name evidence="3" type="ORF">NLU04_26185</name>
</gene>
<dbReference type="Proteomes" id="UP000253779">
    <property type="component" value="Chromosome"/>
</dbReference>
<reference evidence="3" key="2">
    <citation type="submission" date="2022-07" db="EMBL/GenBank/DDBJ databases">
        <title>Genomic of Streptomyces cavourensis F2.</title>
        <authorList>
            <person name="Hu S."/>
            <person name="Liang W."/>
        </authorList>
    </citation>
    <scope>NUCLEOTIDE SEQUENCE</scope>
    <source>
        <strain evidence="3">F2</strain>
    </source>
</reference>
<evidence type="ECO:0000256" key="1">
    <source>
        <dbReference type="SAM" id="MobiDB-lite"/>
    </source>
</evidence>
<dbReference type="InterPro" id="IPR018735">
    <property type="entry name" value="DUF2277"/>
</dbReference>
<dbReference type="EMBL" id="CP101397">
    <property type="protein sequence ID" value="UTR81722.1"/>
    <property type="molecule type" value="Genomic_DNA"/>
</dbReference>
<dbReference type="RefSeq" id="WP_114930722.1">
    <property type="nucleotide sequence ID" value="NZ_BMSP01000004.1"/>
</dbReference>
<name>A0AAD0VE04_9ACTN</name>
<dbReference type="AlphaFoldDB" id="A0AAD0VE04"/>
<dbReference type="KEGG" id="scav:CVT27_08500"/>
<sequence>MCRSIKTLRPPALPQEATEEDMRAAALQYVRKVSGFRAPAAHNREVFDRAVDEITAATMKLLGGLEIRGSAHGHAAHAPAPGDAVDAASARGASGG</sequence>
<organism evidence="2 4">
    <name type="scientific">Streptomyces cavourensis</name>
    <dbReference type="NCBI Taxonomy" id="67258"/>
    <lineage>
        <taxon>Bacteria</taxon>
        <taxon>Bacillati</taxon>
        <taxon>Actinomycetota</taxon>
        <taxon>Actinomycetes</taxon>
        <taxon>Kitasatosporales</taxon>
        <taxon>Streptomycetaceae</taxon>
        <taxon>Streptomyces</taxon>
    </lineage>
</organism>
<feature type="compositionally biased region" description="Low complexity" evidence="1">
    <location>
        <begin position="72"/>
        <end position="90"/>
    </location>
</feature>
<evidence type="ECO:0000313" key="2">
    <source>
        <dbReference type="EMBL" id="AXI71374.1"/>
    </source>
</evidence>
<keyword evidence="5" id="KW-1185">Reference proteome</keyword>
<dbReference type="Proteomes" id="UP001058236">
    <property type="component" value="Chromosome"/>
</dbReference>
<reference evidence="2 4" key="1">
    <citation type="submission" date="2018-07" db="EMBL/GenBank/DDBJ databases">
        <title>Complete genome sequence of soil actinomycete Streptomyces cavourensis tj430.</title>
        <authorList>
            <person name="Wang P."/>
            <person name="Huang Y."/>
        </authorList>
    </citation>
    <scope>NUCLEOTIDE SEQUENCE [LARGE SCALE GENOMIC DNA]</scope>
    <source>
        <strain evidence="2 4">TJ430</strain>
    </source>
</reference>
<proteinExistence type="predicted"/>